<organism evidence="1">
    <name type="scientific">marine sediment metagenome</name>
    <dbReference type="NCBI Taxonomy" id="412755"/>
    <lineage>
        <taxon>unclassified sequences</taxon>
        <taxon>metagenomes</taxon>
        <taxon>ecological metagenomes</taxon>
    </lineage>
</organism>
<dbReference type="AlphaFoldDB" id="A0A0F9KU67"/>
<comment type="caution">
    <text evidence="1">The sequence shown here is derived from an EMBL/GenBank/DDBJ whole genome shotgun (WGS) entry which is preliminary data.</text>
</comment>
<protein>
    <submittedName>
        <fullName evidence="1">Uncharacterized protein</fullName>
    </submittedName>
</protein>
<dbReference type="EMBL" id="LAZR01008507">
    <property type="protein sequence ID" value="KKM78326.1"/>
    <property type="molecule type" value="Genomic_DNA"/>
</dbReference>
<accession>A0A0F9KU67</accession>
<evidence type="ECO:0000313" key="1">
    <source>
        <dbReference type="EMBL" id="KKM78326.1"/>
    </source>
</evidence>
<name>A0A0F9KU67_9ZZZZ</name>
<proteinExistence type="predicted"/>
<sequence length="123" mass="12783">MPREVISAKNGTVSLDGSAVKDVTDITVTDEVDGIEYATSSTAGKKFENAGHRKISGSFTILQHIAADILAALGQVKPLIITTDGANEAFNGNALIKSATPSIPVQGGDDIARTINWAEAEVC</sequence>
<reference evidence="1" key="1">
    <citation type="journal article" date="2015" name="Nature">
        <title>Complex archaea that bridge the gap between prokaryotes and eukaryotes.</title>
        <authorList>
            <person name="Spang A."/>
            <person name="Saw J.H."/>
            <person name="Jorgensen S.L."/>
            <person name="Zaremba-Niedzwiedzka K."/>
            <person name="Martijn J."/>
            <person name="Lind A.E."/>
            <person name="van Eijk R."/>
            <person name="Schleper C."/>
            <person name="Guy L."/>
            <person name="Ettema T.J."/>
        </authorList>
    </citation>
    <scope>NUCLEOTIDE SEQUENCE</scope>
</reference>
<gene>
    <name evidence="1" type="ORF">LCGC14_1361110</name>
</gene>